<feature type="region of interest" description="Disordered" evidence="1">
    <location>
        <begin position="545"/>
        <end position="564"/>
    </location>
</feature>
<accession>A0A2U3EGG5</accession>
<comment type="caution">
    <text evidence="2">The sequence shown here is derived from an EMBL/GenBank/DDBJ whole genome shotgun (WGS) entry which is preliminary data.</text>
</comment>
<reference evidence="2 3" key="1">
    <citation type="journal article" date="2016" name="Front. Microbiol.">
        <title>Genome and transcriptome sequences reveal the specific parasitism of the nematophagous Purpureocillium lilacinum 36-1.</title>
        <authorList>
            <person name="Xie J."/>
            <person name="Li S."/>
            <person name="Mo C."/>
            <person name="Xiao X."/>
            <person name="Peng D."/>
            <person name="Wang G."/>
            <person name="Xiao Y."/>
        </authorList>
    </citation>
    <scope>NUCLEOTIDE SEQUENCE [LARGE SCALE GENOMIC DNA]</scope>
    <source>
        <strain evidence="2 3">36-1</strain>
    </source>
</reference>
<sequence length="681" mass="71926">MRHRAGDVGQDLQIVCNKRKLFRQAAVADGILRAPAGLGTDAVATGPLAPQAHHGSDFEGDVQALHTMIDLAPLLGALAGVRLAGCALGACPRGVLVVVDVVALHRSRLVQPYTVGDDLASGAGAVLVHGSSVTQRNAARPMIPVLTRSLAHVQRRAPIGPGPSSASSVSRRCYAEGGEAALGVARVVGRLPGPRRFRRPSVHSAGDLAPSLPRFGVSFLGGASMRGYGQWRMAKVCVFRANACVRARASRACACDGAGWLQKSSDSVKAPPAASWEGRERKQTSGGLSVEEETEADSATCLAFQLTRAVAGEGVDSEGTTRDMAPSTEYMQYRLRLRETGGAKYERAPHHDEYSYVVLRTLCRVPNPASWPGTGAGTGLRFFLAACLLASQPASQPASQSPTGGARGRPPAAGLDRRRRANEWTEGEETGEPERAPGENLEETGKAGRQAGNRASTCARACCSRPAQPAIARAEDPHAANKNPPIVNPPPCHRERGCHPSPPGIPPSPLQFPSAPAPGPQKVARSGAFPPVSDTRAPAVAKRTHARSGRETCIHAPAPPPPPPLGIRQAMRVLTDGGSGNHGLPALSRPVTQRPLNDFNTYIRTVGAWLRTSHLPDAATTPHIERPFLQLKRRKFTPTGNCHGQAGLVLLDLQHDIPSGKLTAALSLKRQHVLTCKATHE</sequence>
<organism evidence="2 3">
    <name type="scientific">Purpureocillium lilacinum</name>
    <name type="common">Paecilomyces lilacinus</name>
    <dbReference type="NCBI Taxonomy" id="33203"/>
    <lineage>
        <taxon>Eukaryota</taxon>
        <taxon>Fungi</taxon>
        <taxon>Dikarya</taxon>
        <taxon>Ascomycota</taxon>
        <taxon>Pezizomycotina</taxon>
        <taxon>Sordariomycetes</taxon>
        <taxon>Hypocreomycetidae</taxon>
        <taxon>Hypocreales</taxon>
        <taxon>Ophiocordycipitaceae</taxon>
        <taxon>Purpureocillium</taxon>
    </lineage>
</organism>
<protein>
    <submittedName>
        <fullName evidence="2">Uncharacterized protein</fullName>
    </submittedName>
</protein>
<gene>
    <name evidence="2" type="ORF">PCL_08849</name>
</gene>
<feature type="compositionally biased region" description="Low complexity" evidence="1">
    <location>
        <begin position="394"/>
        <end position="414"/>
    </location>
</feature>
<feature type="region of interest" description="Disordered" evidence="1">
    <location>
        <begin position="494"/>
        <end position="539"/>
    </location>
</feature>
<name>A0A2U3EGG5_PURLI</name>
<evidence type="ECO:0000313" key="3">
    <source>
        <dbReference type="Proteomes" id="UP000245956"/>
    </source>
</evidence>
<feature type="region of interest" description="Disordered" evidence="1">
    <location>
        <begin position="394"/>
        <end position="453"/>
    </location>
</feature>
<proteinExistence type="predicted"/>
<dbReference type="Proteomes" id="UP000245956">
    <property type="component" value="Unassembled WGS sequence"/>
</dbReference>
<feature type="compositionally biased region" description="Pro residues" evidence="1">
    <location>
        <begin position="500"/>
        <end position="519"/>
    </location>
</feature>
<evidence type="ECO:0000313" key="2">
    <source>
        <dbReference type="EMBL" id="PWI73573.1"/>
    </source>
</evidence>
<feature type="region of interest" description="Disordered" evidence="1">
    <location>
        <begin position="262"/>
        <end position="294"/>
    </location>
</feature>
<dbReference type="EMBL" id="LCWV01000004">
    <property type="protein sequence ID" value="PWI73573.1"/>
    <property type="molecule type" value="Genomic_DNA"/>
</dbReference>
<evidence type="ECO:0000256" key="1">
    <source>
        <dbReference type="SAM" id="MobiDB-lite"/>
    </source>
</evidence>
<dbReference type="AlphaFoldDB" id="A0A2U3EGG5"/>